<dbReference type="SUPFAM" id="SSF54060">
    <property type="entry name" value="His-Me finger endonucleases"/>
    <property type="match status" value="1"/>
</dbReference>
<dbReference type="EMBL" id="PP952070">
    <property type="protein sequence ID" value="XDJ02262.1"/>
    <property type="molecule type" value="Genomic_DNA"/>
</dbReference>
<organism evidence="3">
    <name type="scientific">Staphylococcus phage Pel53</name>
    <dbReference type="NCBI Taxonomy" id="3234048"/>
    <lineage>
        <taxon>Viruses</taxon>
        <taxon>Duplodnaviria</taxon>
        <taxon>Heunggongvirae</taxon>
        <taxon>Uroviricota</taxon>
        <taxon>Caudoviricetes</taxon>
        <taxon>Chaseviridae</taxon>
        <taxon>Cleopatravirinae</taxon>
    </lineage>
</organism>
<dbReference type="Gene3D" id="3.90.75.20">
    <property type="match status" value="1"/>
</dbReference>
<dbReference type="InterPro" id="IPR003615">
    <property type="entry name" value="HNH_nuc"/>
</dbReference>
<reference evidence="3" key="1">
    <citation type="submission" date="2024-06" db="EMBL/GenBank/DDBJ databases">
        <title>New lytic and new temperate phages specific for Staphylococcus hyicus.</title>
        <authorList>
            <person name="Petrzik K."/>
            <person name="Sovova L."/>
        </authorList>
    </citation>
    <scope>NUCLEOTIDE SEQUENCE</scope>
</reference>
<sequence>MNKQTAYNIAKISKMTWYRHNQGYFFNHITTGGKRFMVMRHVLNFYMAHGWIPDFVDHIDNIPGNDDPSNLRAATKSQNAHNSKVRSDNSSGVKGVSWNKQYSKWYVEVKLHGKKHFGGRFLELADAKRAVENLRKSLHGEFARQK</sequence>
<gene>
    <name evidence="3" type="ORF">ShPel53_49</name>
</gene>
<dbReference type="Gene3D" id="1.20.5.2050">
    <property type="match status" value="1"/>
</dbReference>
<feature type="domain" description="HNH nuclease" evidence="2">
    <location>
        <begin position="39"/>
        <end position="80"/>
    </location>
</feature>
<dbReference type="Pfam" id="PF13392">
    <property type="entry name" value="HNH_3"/>
    <property type="match status" value="1"/>
</dbReference>
<protein>
    <submittedName>
        <fullName evidence="3">HNH endonuclease</fullName>
    </submittedName>
</protein>
<name>A0AB39C6M5_9CAUD</name>
<feature type="compositionally biased region" description="Polar residues" evidence="1">
    <location>
        <begin position="75"/>
        <end position="92"/>
    </location>
</feature>
<accession>A0AB39C6M5</accession>
<keyword evidence="3" id="KW-0255">Endonuclease</keyword>
<dbReference type="GO" id="GO:0004519">
    <property type="term" value="F:endonuclease activity"/>
    <property type="evidence" value="ECO:0007669"/>
    <property type="project" value="UniProtKB-KW"/>
</dbReference>
<keyword evidence="3" id="KW-0540">Nuclease</keyword>
<feature type="region of interest" description="Disordered" evidence="1">
    <location>
        <begin position="66"/>
        <end position="92"/>
    </location>
</feature>
<dbReference type="InterPro" id="IPR044925">
    <property type="entry name" value="His-Me_finger_sf"/>
</dbReference>
<evidence type="ECO:0000313" key="3">
    <source>
        <dbReference type="EMBL" id="XDJ02262.1"/>
    </source>
</evidence>
<proteinExistence type="predicted"/>
<evidence type="ECO:0000259" key="2">
    <source>
        <dbReference type="Pfam" id="PF13392"/>
    </source>
</evidence>
<dbReference type="GO" id="GO:0003677">
    <property type="term" value="F:DNA binding"/>
    <property type="evidence" value="ECO:0007669"/>
    <property type="project" value="InterPro"/>
</dbReference>
<evidence type="ECO:0000256" key="1">
    <source>
        <dbReference type="SAM" id="MobiDB-lite"/>
    </source>
</evidence>
<dbReference type="SUPFAM" id="SSF54171">
    <property type="entry name" value="DNA-binding domain"/>
    <property type="match status" value="1"/>
</dbReference>
<dbReference type="InterPro" id="IPR016177">
    <property type="entry name" value="DNA-bd_dom_sf"/>
</dbReference>
<keyword evidence="3" id="KW-0378">Hydrolase</keyword>